<evidence type="ECO:0000256" key="1">
    <source>
        <dbReference type="ARBA" id="ARBA00004141"/>
    </source>
</evidence>
<dbReference type="InterPro" id="IPR002528">
    <property type="entry name" value="MATE_fam"/>
</dbReference>
<dbReference type="Pfam" id="PF01554">
    <property type="entry name" value="MatE"/>
    <property type="match status" value="2"/>
</dbReference>
<feature type="transmembrane region" description="Helical" evidence="6">
    <location>
        <begin position="435"/>
        <end position="457"/>
    </location>
</feature>
<protein>
    <recommendedName>
        <fullName evidence="6">Protein DETOXIFICATION</fullName>
    </recommendedName>
    <alternativeName>
        <fullName evidence="6">Multidrug and toxic compound extrusion protein</fullName>
    </alternativeName>
</protein>
<comment type="similarity">
    <text evidence="2 6">Belongs to the multi antimicrobial extrusion (MATE) (TC 2.A.66.1) family.</text>
</comment>
<dbReference type="GO" id="GO:0042910">
    <property type="term" value="F:xenobiotic transmembrane transporter activity"/>
    <property type="evidence" value="ECO:0007669"/>
    <property type="project" value="InterPro"/>
</dbReference>
<keyword evidence="4 6" id="KW-1133">Transmembrane helix</keyword>
<dbReference type="GO" id="GO:0015297">
    <property type="term" value="F:antiporter activity"/>
    <property type="evidence" value="ECO:0007669"/>
    <property type="project" value="InterPro"/>
</dbReference>
<dbReference type="AlphaFoldDB" id="A0A0K9NWV5"/>
<proteinExistence type="inferred from homology"/>
<feature type="transmembrane region" description="Helical" evidence="6">
    <location>
        <begin position="337"/>
        <end position="357"/>
    </location>
</feature>
<feature type="transmembrane region" description="Helical" evidence="6">
    <location>
        <begin position="154"/>
        <end position="176"/>
    </location>
</feature>
<keyword evidence="5 6" id="KW-0472">Membrane</keyword>
<feature type="transmembrane region" description="Helical" evidence="6">
    <location>
        <begin position="255"/>
        <end position="273"/>
    </location>
</feature>
<evidence type="ECO:0000313" key="8">
    <source>
        <dbReference type="Proteomes" id="UP000036987"/>
    </source>
</evidence>
<feature type="transmembrane region" description="Helical" evidence="6">
    <location>
        <begin position="293"/>
        <end position="317"/>
    </location>
</feature>
<feature type="transmembrane region" description="Helical" evidence="6">
    <location>
        <begin position="209"/>
        <end position="234"/>
    </location>
</feature>
<comment type="caution">
    <text evidence="7">The sequence shown here is derived from an EMBL/GenBank/DDBJ whole genome shotgun (WGS) entry which is preliminary data.</text>
</comment>
<accession>A0A0K9NWV5</accession>
<evidence type="ECO:0000256" key="5">
    <source>
        <dbReference type="ARBA" id="ARBA00023136"/>
    </source>
</evidence>
<feature type="transmembrane region" description="Helical" evidence="6">
    <location>
        <begin position="377"/>
        <end position="399"/>
    </location>
</feature>
<dbReference type="NCBIfam" id="TIGR00797">
    <property type="entry name" value="matE"/>
    <property type="match status" value="1"/>
</dbReference>
<feature type="transmembrane region" description="Helical" evidence="6">
    <location>
        <begin position="35"/>
        <end position="60"/>
    </location>
</feature>
<feature type="transmembrane region" description="Helical" evidence="6">
    <location>
        <begin position="80"/>
        <end position="103"/>
    </location>
</feature>
<comment type="subcellular location">
    <subcellularLocation>
        <location evidence="1">Membrane</location>
        <topology evidence="1">Multi-pass membrane protein</topology>
    </subcellularLocation>
</comment>
<keyword evidence="8" id="KW-1185">Reference proteome</keyword>
<feature type="transmembrane region" description="Helical" evidence="6">
    <location>
        <begin position="406"/>
        <end position="429"/>
    </location>
</feature>
<dbReference type="GO" id="GO:0016020">
    <property type="term" value="C:membrane"/>
    <property type="evidence" value="ECO:0000318"/>
    <property type="project" value="GO_Central"/>
</dbReference>
<dbReference type="OMA" id="RDQHEVE"/>
<evidence type="ECO:0000313" key="7">
    <source>
        <dbReference type="EMBL" id="KMZ61261.1"/>
    </source>
</evidence>
<feature type="transmembrane region" description="Helical" evidence="6">
    <location>
        <begin position="115"/>
        <end position="134"/>
    </location>
</feature>
<dbReference type="GO" id="GO:1990961">
    <property type="term" value="P:xenobiotic detoxification by transmembrane export across the plasma membrane"/>
    <property type="evidence" value="ECO:0007669"/>
    <property type="project" value="InterPro"/>
</dbReference>
<keyword evidence="3 6" id="KW-0812">Transmembrane</keyword>
<reference evidence="8" key="1">
    <citation type="journal article" date="2016" name="Nature">
        <title>The genome of the seagrass Zostera marina reveals angiosperm adaptation to the sea.</title>
        <authorList>
            <person name="Olsen J.L."/>
            <person name="Rouze P."/>
            <person name="Verhelst B."/>
            <person name="Lin Y.-C."/>
            <person name="Bayer T."/>
            <person name="Collen J."/>
            <person name="Dattolo E."/>
            <person name="De Paoli E."/>
            <person name="Dittami S."/>
            <person name="Maumus F."/>
            <person name="Michel G."/>
            <person name="Kersting A."/>
            <person name="Lauritano C."/>
            <person name="Lohaus R."/>
            <person name="Toepel M."/>
            <person name="Tonon T."/>
            <person name="Vanneste K."/>
            <person name="Amirebrahimi M."/>
            <person name="Brakel J."/>
            <person name="Bostroem C."/>
            <person name="Chovatia M."/>
            <person name="Grimwood J."/>
            <person name="Jenkins J.W."/>
            <person name="Jueterbock A."/>
            <person name="Mraz A."/>
            <person name="Stam W.T."/>
            <person name="Tice H."/>
            <person name="Bornberg-Bauer E."/>
            <person name="Green P.J."/>
            <person name="Pearson G.A."/>
            <person name="Procaccini G."/>
            <person name="Duarte C.M."/>
            <person name="Schmutz J."/>
            <person name="Reusch T.B.H."/>
            <person name="Van de Peer Y."/>
        </authorList>
    </citation>
    <scope>NUCLEOTIDE SEQUENCE [LARGE SCALE GENOMIC DNA]</scope>
    <source>
        <strain evidence="8">cv. Finnish</strain>
    </source>
</reference>
<feature type="transmembrane region" description="Helical" evidence="6">
    <location>
        <begin position="183"/>
        <end position="203"/>
    </location>
</feature>
<evidence type="ECO:0000256" key="4">
    <source>
        <dbReference type="ARBA" id="ARBA00022989"/>
    </source>
</evidence>
<evidence type="ECO:0000256" key="6">
    <source>
        <dbReference type="RuleBase" id="RU004914"/>
    </source>
</evidence>
<name>A0A0K9NWV5_ZOSMR</name>
<sequence length="488" mass="54210">MGSSFETCLMLPRTGNEHHEQQSLYRRVLVESKKLWSIVGPAILVNLLNFTTIVITQAFAGHLGDFEFASISVSNSLIFGFNNGLMLGMSSALETLCGQAFGAKRYRMVGIYMQRAWITLFLCATLLLPVYIFATPILRWNGQSEELAVMAGNVSIWSIPLHYSYVFLCPLTRFLMSQSKNSIIAVISSFVFVFHIFITWLFVNEMELGLFGIVMTLNLSWWFNAICLFGYVVFGGCPLTWTGFSRDALYGIWDFIKFSISSGIMICLETWYSSSVLILFTSKLKNAQILVDALSICLSVNGWMFMISLAFFAATGVRVANELGAGNGNAAKFSIKVSVFTSMLVGLIMACSLMILRHKYGFIYTSSPQVLDIIYKLTWHVAISVLLNSAQLVFSGVAIGSGWQALVAYVNIGSYYLIGIPLSLILGYGLDLGVFGIWSGMIGGIFLQTSVLTYITVNCDWDKEALEAGKRVKKWSINKKNIELMQIS</sequence>
<gene>
    <name evidence="7" type="ORF">ZOSMA_53G00460</name>
</gene>
<evidence type="ECO:0000256" key="2">
    <source>
        <dbReference type="ARBA" id="ARBA00010199"/>
    </source>
</evidence>
<dbReference type="OrthoDB" id="2126698at2759"/>
<dbReference type="PANTHER" id="PTHR11206">
    <property type="entry name" value="MULTIDRUG RESISTANCE PROTEIN"/>
    <property type="match status" value="1"/>
</dbReference>
<dbReference type="EMBL" id="LFYR01001508">
    <property type="protein sequence ID" value="KMZ61261.1"/>
    <property type="molecule type" value="Genomic_DNA"/>
</dbReference>
<dbReference type="Proteomes" id="UP000036987">
    <property type="component" value="Unassembled WGS sequence"/>
</dbReference>
<dbReference type="STRING" id="29655.A0A0K9NWV5"/>
<dbReference type="CDD" id="cd13132">
    <property type="entry name" value="MATE_eukaryotic"/>
    <property type="match status" value="1"/>
</dbReference>
<organism evidence="7 8">
    <name type="scientific">Zostera marina</name>
    <name type="common">Eelgrass</name>
    <dbReference type="NCBI Taxonomy" id="29655"/>
    <lineage>
        <taxon>Eukaryota</taxon>
        <taxon>Viridiplantae</taxon>
        <taxon>Streptophyta</taxon>
        <taxon>Embryophyta</taxon>
        <taxon>Tracheophyta</taxon>
        <taxon>Spermatophyta</taxon>
        <taxon>Magnoliopsida</taxon>
        <taxon>Liliopsida</taxon>
        <taxon>Zosteraceae</taxon>
        <taxon>Zostera</taxon>
    </lineage>
</organism>
<dbReference type="InterPro" id="IPR045069">
    <property type="entry name" value="MATE_euk"/>
</dbReference>
<evidence type="ECO:0000256" key="3">
    <source>
        <dbReference type="ARBA" id="ARBA00022692"/>
    </source>
</evidence>
<dbReference type="GO" id="GO:0022857">
    <property type="term" value="F:transmembrane transporter activity"/>
    <property type="evidence" value="ECO:0000318"/>
    <property type="project" value="GO_Central"/>
</dbReference>